<evidence type="ECO:0000313" key="4">
    <source>
        <dbReference type="EMBL" id="KAI7844287.1"/>
    </source>
</evidence>
<keyword evidence="5" id="KW-1185">Reference proteome</keyword>
<comment type="caution">
    <text evidence="4">The sequence shown here is derived from an EMBL/GenBank/DDBJ whole genome shotgun (WGS) entry which is preliminary data.</text>
</comment>
<keyword evidence="2" id="KW-0413">Isomerase</keyword>
<organism evidence="4 5">
    <name type="scientific">Chlorella ohadii</name>
    <dbReference type="NCBI Taxonomy" id="2649997"/>
    <lineage>
        <taxon>Eukaryota</taxon>
        <taxon>Viridiplantae</taxon>
        <taxon>Chlorophyta</taxon>
        <taxon>core chlorophytes</taxon>
        <taxon>Trebouxiophyceae</taxon>
        <taxon>Chlorellales</taxon>
        <taxon>Chlorellaceae</taxon>
        <taxon>Chlorella clade</taxon>
        <taxon>Chlorella</taxon>
    </lineage>
</organism>
<dbReference type="Gene3D" id="3.10.310.10">
    <property type="entry name" value="Diaminopimelate Epimerase, Chain A, domain 1"/>
    <property type="match status" value="2"/>
</dbReference>
<dbReference type="GO" id="GO:0016853">
    <property type="term" value="F:isomerase activity"/>
    <property type="evidence" value="ECO:0007669"/>
    <property type="project" value="UniProtKB-KW"/>
</dbReference>
<sequence>MASGARSLQLYQIDAFTAAAFGGNPAAVVLLPPAALPLSDDTRQKIAAEMNLSETAFLETTDGSSDFSACTRFRLRWFTPAIEVPLCGHATLASAAALFFGERNPARQLAFETLSGELVVTRQGAGAAGKGDAQAAAGSSSSAGSELLSMDLPLIQATAEAVPPGMDAVVQAAVGALPVDALLYDSKLKYLLVVLRDEGPATREAFLNLKPNNAQLGAAHTGGQLVGVIVSMAGDGSRHDFLSRFFAPWAGIEEDPATGSAHAVLGPFWAQRLGKQRLAARQCSRRGAELLVEVRADEGRVVVSGSAVTVLQGQLILPAGA</sequence>
<gene>
    <name evidence="4" type="ORF">COHA_002085</name>
</gene>
<accession>A0AAD5DV83</accession>
<dbReference type="EMBL" id="JADXDR010000032">
    <property type="protein sequence ID" value="KAI7844287.1"/>
    <property type="molecule type" value="Genomic_DNA"/>
</dbReference>
<comment type="similarity">
    <text evidence="1">Belongs to the PhzF family.</text>
</comment>
<proteinExistence type="inferred from homology"/>
<dbReference type="PANTHER" id="PTHR13774:SF17">
    <property type="entry name" value="PHENAZINE BIOSYNTHESIS-LIKE DOMAIN-CONTAINING PROTEIN"/>
    <property type="match status" value="1"/>
</dbReference>
<reference evidence="4" key="1">
    <citation type="submission" date="2020-11" db="EMBL/GenBank/DDBJ databases">
        <title>Chlorella ohadii genome sequencing and assembly.</title>
        <authorList>
            <person name="Murik O."/>
            <person name="Treves H."/>
            <person name="Kedem I."/>
            <person name="Shotland Y."/>
            <person name="Kaplan A."/>
        </authorList>
    </citation>
    <scope>NUCLEOTIDE SEQUENCE</scope>
    <source>
        <strain evidence="4">1</strain>
    </source>
</reference>
<dbReference type="GO" id="GO:0005737">
    <property type="term" value="C:cytoplasm"/>
    <property type="evidence" value="ECO:0007669"/>
    <property type="project" value="TreeGrafter"/>
</dbReference>
<evidence type="ECO:0000256" key="3">
    <source>
        <dbReference type="PIRSR" id="PIRSR016184-1"/>
    </source>
</evidence>
<dbReference type="SUPFAM" id="SSF54506">
    <property type="entry name" value="Diaminopimelate epimerase-like"/>
    <property type="match status" value="1"/>
</dbReference>
<evidence type="ECO:0000256" key="1">
    <source>
        <dbReference type="ARBA" id="ARBA00008270"/>
    </source>
</evidence>
<dbReference type="PANTHER" id="PTHR13774">
    <property type="entry name" value="PHENAZINE BIOSYNTHESIS PROTEIN"/>
    <property type="match status" value="1"/>
</dbReference>
<evidence type="ECO:0008006" key="6">
    <source>
        <dbReference type="Google" id="ProtNLM"/>
    </source>
</evidence>
<protein>
    <recommendedName>
        <fullName evidence="6">Phenazine biosynthesis-like domain-containing</fullName>
    </recommendedName>
</protein>
<dbReference type="AlphaFoldDB" id="A0AAD5DV83"/>
<evidence type="ECO:0000313" key="5">
    <source>
        <dbReference type="Proteomes" id="UP001205105"/>
    </source>
</evidence>
<evidence type="ECO:0000256" key="2">
    <source>
        <dbReference type="ARBA" id="ARBA00023235"/>
    </source>
</evidence>
<name>A0AAD5DV83_9CHLO</name>
<feature type="active site" evidence="3">
    <location>
        <position position="54"/>
    </location>
</feature>
<dbReference type="InterPro" id="IPR003719">
    <property type="entry name" value="Phenazine_PhzF-like"/>
</dbReference>
<dbReference type="PIRSF" id="PIRSF016184">
    <property type="entry name" value="PhzC_PhzF"/>
    <property type="match status" value="1"/>
</dbReference>
<dbReference type="Pfam" id="PF02567">
    <property type="entry name" value="PhzC-PhzF"/>
    <property type="match status" value="1"/>
</dbReference>
<dbReference type="Proteomes" id="UP001205105">
    <property type="component" value="Unassembled WGS sequence"/>
</dbReference>
<dbReference type="NCBIfam" id="TIGR00654">
    <property type="entry name" value="PhzF_family"/>
    <property type="match status" value="1"/>
</dbReference>